<proteinExistence type="inferred from homology"/>
<keyword evidence="4" id="KW-0443">Lipid metabolism</keyword>
<dbReference type="GO" id="GO:0008970">
    <property type="term" value="F:phospholipase A1 activity"/>
    <property type="evidence" value="ECO:0007669"/>
    <property type="project" value="TreeGrafter"/>
</dbReference>
<dbReference type="GO" id="GO:0016410">
    <property type="term" value="F:N-acyltransferase activity"/>
    <property type="evidence" value="ECO:0007669"/>
    <property type="project" value="TreeGrafter"/>
</dbReference>
<evidence type="ECO:0000256" key="1">
    <source>
        <dbReference type="ARBA" id="ARBA00007824"/>
    </source>
</evidence>
<dbReference type="GO" id="GO:0070292">
    <property type="term" value="P:N-acylphosphatidylethanolamine metabolic process"/>
    <property type="evidence" value="ECO:0007669"/>
    <property type="project" value="TreeGrafter"/>
</dbReference>
<evidence type="ECO:0000259" key="6">
    <source>
        <dbReference type="PROSITE" id="PS51934"/>
    </source>
</evidence>
<evidence type="ECO:0000313" key="8">
    <source>
        <dbReference type="Proteomes" id="UP000052978"/>
    </source>
</evidence>
<comment type="similarity">
    <text evidence="1">Belongs to the H-rev107 family.</text>
</comment>
<dbReference type="AlphaFoldDB" id="S7P3T7"/>
<evidence type="ECO:0000256" key="4">
    <source>
        <dbReference type="ARBA" id="ARBA00023098"/>
    </source>
</evidence>
<name>S7P3T7_MYOBR</name>
<reference evidence="7 8" key="1">
    <citation type="journal article" date="2013" name="Nat. Commun.">
        <title>Genome analysis reveals insights into physiology and longevity of the Brandt's bat Myotis brandtii.</title>
        <authorList>
            <person name="Seim I."/>
            <person name="Fang X."/>
            <person name="Xiong Z."/>
            <person name="Lobanov A.V."/>
            <person name="Huang Z."/>
            <person name="Ma S."/>
            <person name="Feng Y."/>
            <person name="Turanov A.A."/>
            <person name="Zhu Y."/>
            <person name="Lenz T.L."/>
            <person name="Gerashchenko M.V."/>
            <person name="Fan D."/>
            <person name="Hee Yim S."/>
            <person name="Yao X."/>
            <person name="Jordan D."/>
            <person name="Xiong Y."/>
            <person name="Ma Y."/>
            <person name="Lyapunov A.N."/>
            <person name="Chen G."/>
            <person name="Kulakova O.I."/>
            <person name="Sun Y."/>
            <person name="Lee S.G."/>
            <person name="Bronson R.T."/>
            <person name="Moskalev A.A."/>
            <person name="Sunyaev S.R."/>
            <person name="Zhang G."/>
            <person name="Krogh A."/>
            <person name="Wang J."/>
            <person name="Gladyshev V.N."/>
        </authorList>
    </citation>
    <scope>NUCLEOTIDE SEQUENCE [LARGE SCALE GENOMIC DNA]</scope>
</reference>
<dbReference type="EMBL" id="KE161197">
    <property type="protein sequence ID" value="EPQ02247.1"/>
    <property type="molecule type" value="Genomic_DNA"/>
</dbReference>
<dbReference type="InterPro" id="IPR051496">
    <property type="entry name" value="H-rev107_PLA/AT"/>
</dbReference>
<dbReference type="Proteomes" id="UP000052978">
    <property type="component" value="Unassembled WGS sequence"/>
</dbReference>
<dbReference type="PANTHER" id="PTHR13943:SF31">
    <property type="entry name" value="PHOSPHOLIPASE A AND ACYLTRANSFERASE 3"/>
    <property type="match status" value="1"/>
</dbReference>
<feature type="region of interest" description="Disordered" evidence="5">
    <location>
        <begin position="149"/>
        <end position="176"/>
    </location>
</feature>
<keyword evidence="2" id="KW-0808">Transferase</keyword>
<evidence type="ECO:0000256" key="5">
    <source>
        <dbReference type="SAM" id="MobiDB-lite"/>
    </source>
</evidence>
<sequence length="176" mass="19632">MFPVRTNLSLSLVFQSQAELKPGDLIEIFRKYDQHWAVYVGDGYVVHLTSPGDITGAASANLMSSGSGMAIVKKERLSDVAGKDKHRVNNKHDREHKPLDPSEIVWRAQELLGQKVCYKLTSDNCEHFVNELRYGVSCSDQVSPQPVSLSPGTRPFPPLTVAGHPCGRPGWRRRHE</sequence>
<dbReference type="PROSITE" id="PS51934">
    <property type="entry name" value="LRAT"/>
    <property type="match status" value="1"/>
</dbReference>
<dbReference type="GO" id="GO:0005737">
    <property type="term" value="C:cytoplasm"/>
    <property type="evidence" value="ECO:0007669"/>
    <property type="project" value="TreeGrafter"/>
</dbReference>
<gene>
    <name evidence="7" type="ORF">D623_10005774</name>
</gene>
<evidence type="ECO:0000313" key="7">
    <source>
        <dbReference type="EMBL" id="EPQ02247.1"/>
    </source>
</evidence>
<dbReference type="GO" id="GO:0004623">
    <property type="term" value="F:phospholipase A2 activity"/>
    <property type="evidence" value="ECO:0007669"/>
    <property type="project" value="TreeGrafter"/>
</dbReference>
<accession>S7P3T7</accession>
<keyword evidence="8" id="KW-1185">Reference proteome</keyword>
<feature type="domain" description="LRAT" evidence="6">
    <location>
        <begin position="25"/>
        <end position="141"/>
    </location>
</feature>
<keyword evidence="3" id="KW-0378">Hydrolase</keyword>
<dbReference type="PANTHER" id="PTHR13943">
    <property type="entry name" value="HRAS-LIKE SUPPRESSOR - RELATED"/>
    <property type="match status" value="1"/>
</dbReference>
<evidence type="ECO:0000256" key="2">
    <source>
        <dbReference type="ARBA" id="ARBA00022679"/>
    </source>
</evidence>
<evidence type="ECO:0000256" key="3">
    <source>
        <dbReference type="ARBA" id="ARBA00022801"/>
    </source>
</evidence>
<dbReference type="Gene3D" id="3.90.1720.10">
    <property type="entry name" value="endopeptidase domain like (from Nostoc punctiforme)"/>
    <property type="match status" value="1"/>
</dbReference>
<protein>
    <submittedName>
        <fullName evidence="7">Group XVI phospholipase A2</fullName>
    </submittedName>
</protein>
<organism evidence="7 8">
    <name type="scientific">Myotis brandtii</name>
    <name type="common">Brandt's bat</name>
    <dbReference type="NCBI Taxonomy" id="109478"/>
    <lineage>
        <taxon>Eukaryota</taxon>
        <taxon>Metazoa</taxon>
        <taxon>Chordata</taxon>
        <taxon>Craniata</taxon>
        <taxon>Vertebrata</taxon>
        <taxon>Euteleostomi</taxon>
        <taxon>Mammalia</taxon>
        <taxon>Eutheria</taxon>
        <taxon>Laurasiatheria</taxon>
        <taxon>Chiroptera</taxon>
        <taxon>Yangochiroptera</taxon>
        <taxon>Vespertilionidae</taxon>
        <taxon>Myotis</taxon>
    </lineage>
</organism>
<dbReference type="InterPro" id="IPR007053">
    <property type="entry name" value="LRAT_dom"/>
</dbReference>
<dbReference type="Pfam" id="PF04970">
    <property type="entry name" value="LRAT"/>
    <property type="match status" value="1"/>
</dbReference>